<accession>A0A0C4EAK9</accession>
<dbReference type="eggNOG" id="KOG3335">
    <property type="taxonomic scope" value="Eukaryota"/>
</dbReference>
<name>A0A0C4EAK9_MAGP6</name>
<dbReference type="VEuPathDB" id="FungiDB:MAPG_09684"/>
<reference evidence="7" key="2">
    <citation type="submission" date="2010-05" db="EMBL/GenBank/DDBJ databases">
        <title>The genome sequence of Magnaporthe poae strain ATCC 64411.</title>
        <authorList>
            <person name="Ma L.-J."/>
            <person name="Dead R."/>
            <person name="Young S."/>
            <person name="Zeng Q."/>
            <person name="Koehrsen M."/>
            <person name="Alvarado L."/>
            <person name="Berlin A."/>
            <person name="Chapman S.B."/>
            <person name="Chen Z."/>
            <person name="Freedman E."/>
            <person name="Gellesch M."/>
            <person name="Goldberg J."/>
            <person name="Griggs A."/>
            <person name="Gujja S."/>
            <person name="Heilman E.R."/>
            <person name="Heiman D."/>
            <person name="Hepburn T."/>
            <person name="Howarth C."/>
            <person name="Jen D."/>
            <person name="Larson L."/>
            <person name="Mehta T."/>
            <person name="Neiman D."/>
            <person name="Pearson M."/>
            <person name="Roberts A."/>
            <person name="Saif S."/>
            <person name="Shea T."/>
            <person name="Shenoy N."/>
            <person name="Sisk P."/>
            <person name="Stolte C."/>
            <person name="Sykes S."/>
            <person name="Walk T."/>
            <person name="White J."/>
            <person name="Yandava C."/>
            <person name="Haas B."/>
            <person name="Nusbaum C."/>
            <person name="Birren B."/>
        </authorList>
    </citation>
    <scope>NUCLEOTIDE SEQUENCE [LARGE SCALE GENOMIC DNA]</scope>
    <source>
        <strain evidence="7">ATCC 64411 / 73-15</strain>
    </source>
</reference>
<dbReference type="EMBL" id="GL876976">
    <property type="protein sequence ID" value="KLU91161.1"/>
    <property type="molecule type" value="Genomic_DNA"/>
</dbReference>
<dbReference type="AlphaFoldDB" id="A0A0C4EAK9"/>
<dbReference type="PANTHER" id="PTHR12499:SF0">
    <property type="entry name" value="OPTIC ATROPHY 3 PROTEIN"/>
    <property type="match status" value="1"/>
</dbReference>
<reference evidence="5" key="3">
    <citation type="submission" date="2011-03" db="EMBL/GenBank/DDBJ databases">
        <title>Annotation of Magnaporthe poae ATCC 64411.</title>
        <authorList>
            <person name="Ma L.-J."/>
            <person name="Dead R."/>
            <person name="Young S.K."/>
            <person name="Zeng Q."/>
            <person name="Gargeya S."/>
            <person name="Fitzgerald M."/>
            <person name="Haas B."/>
            <person name="Abouelleil A."/>
            <person name="Alvarado L."/>
            <person name="Arachchi H.M."/>
            <person name="Berlin A."/>
            <person name="Brown A."/>
            <person name="Chapman S.B."/>
            <person name="Chen Z."/>
            <person name="Dunbar C."/>
            <person name="Freedman E."/>
            <person name="Gearin G."/>
            <person name="Gellesch M."/>
            <person name="Goldberg J."/>
            <person name="Griggs A."/>
            <person name="Gujja S."/>
            <person name="Heiman D."/>
            <person name="Howarth C."/>
            <person name="Larson L."/>
            <person name="Lui A."/>
            <person name="MacDonald P.J.P."/>
            <person name="Mehta T."/>
            <person name="Montmayeur A."/>
            <person name="Murphy C."/>
            <person name="Neiman D."/>
            <person name="Pearson M."/>
            <person name="Priest M."/>
            <person name="Roberts A."/>
            <person name="Saif S."/>
            <person name="Shea T."/>
            <person name="Shenoy N."/>
            <person name="Sisk P."/>
            <person name="Stolte C."/>
            <person name="Sykes S."/>
            <person name="Yandava C."/>
            <person name="Wortman J."/>
            <person name="Nusbaum C."/>
            <person name="Birren B."/>
        </authorList>
    </citation>
    <scope>NUCLEOTIDE SEQUENCE</scope>
    <source>
        <strain evidence="5">ATCC 64411</strain>
    </source>
</reference>
<dbReference type="EMBL" id="ADBL01002478">
    <property type="status" value="NOT_ANNOTATED_CDS"/>
    <property type="molecule type" value="Genomic_DNA"/>
</dbReference>
<evidence type="ECO:0000256" key="3">
    <source>
        <dbReference type="SAM" id="Coils"/>
    </source>
</evidence>
<proteinExistence type="inferred from homology"/>
<dbReference type="GO" id="GO:0005739">
    <property type="term" value="C:mitochondrion"/>
    <property type="evidence" value="ECO:0007669"/>
    <property type="project" value="TreeGrafter"/>
</dbReference>
<keyword evidence="7" id="KW-1185">Reference proteome</keyword>
<reference evidence="5" key="1">
    <citation type="submission" date="2010-05" db="EMBL/GenBank/DDBJ databases">
        <title>The Genome Sequence of Magnaporthe poae strain ATCC 64411.</title>
        <authorList>
            <consortium name="The Broad Institute Genome Sequencing Platform"/>
            <consortium name="Broad Institute Genome Sequencing Center for Infectious Disease"/>
            <person name="Ma L.-J."/>
            <person name="Dead R."/>
            <person name="Young S."/>
            <person name="Zeng Q."/>
            <person name="Koehrsen M."/>
            <person name="Alvarado L."/>
            <person name="Berlin A."/>
            <person name="Chapman S.B."/>
            <person name="Chen Z."/>
            <person name="Freedman E."/>
            <person name="Gellesch M."/>
            <person name="Goldberg J."/>
            <person name="Griggs A."/>
            <person name="Gujja S."/>
            <person name="Heilman E.R."/>
            <person name="Heiman D."/>
            <person name="Hepburn T."/>
            <person name="Howarth C."/>
            <person name="Jen D."/>
            <person name="Larson L."/>
            <person name="Mehta T."/>
            <person name="Neiman D."/>
            <person name="Pearson M."/>
            <person name="Roberts A."/>
            <person name="Saif S."/>
            <person name="Shea T."/>
            <person name="Shenoy N."/>
            <person name="Sisk P."/>
            <person name="Stolte C."/>
            <person name="Sykes S."/>
            <person name="Walk T."/>
            <person name="White J."/>
            <person name="Yandava C."/>
            <person name="Haas B."/>
            <person name="Nusbaum C."/>
            <person name="Birren B."/>
        </authorList>
    </citation>
    <scope>NUCLEOTIDE SEQUENCE</scope>
    <source>
        <strain evidence="5">ATCC 64411</strain>
    </source>
</reference>
<sequence>MVALPLFKLGALFLRHVSKYGANQIKIQAHDHPRFRSFAARYGQVIHQLNMRLSVASLRDVAAEIKAKELAETPTVKTKEQMEKEERAKAKAAAAGPASRFRSVWKRKFRPLPEAKAVDLFADVIGDAFILLIASALVIYEYHRAAQKPDANLERIQELDGHLEELRRREEELERQERMQASRILALEEALRNYKDPKTKLPLLPSPAPPEPAAASAT</sequence>
<dbReference type="PANTHER" id="PTHR12499">
    <property type="entry name" value="OPTIC ATROPHY 3 PROTEIN OPA3"/>
    <property type="match status" value="1"/>
</dbReference>
<dbReference type="InterPro" id="IPR010754">
    <property type="entry name" value="OPA3-like"/>
</dbReference>
<gene>
    <name evidence="5" type="ORF">MAPG_09684</name>
</gene>
<protein>
    <recommendedName>
        <fullName evidence="8">OPA3 domain-containing protein</fullName>
    </recommendedName>
</protein>
<evidence type="ECO:0000313" key="6">
    <source>
        <dbReference type="EnsemblFungi" id="MAPG_09684T0"/>
    </source>
</evidence>
<reference evidence="6" key="4">
    <citation type="journal article" date="2015" name="G3 (Bethesda)">
        <title>Genome sequences of three phytopathogenic species of the Magnaporthaceae family of fungi.</title>
        <authorList>
            <person name="Okagaki L.H."/>
            <person name="Nunes C.C."/>
            <person name="Sailsbery J."/>
            <person name="Clay B."/>
            <person name="Brown D."/>
            <person name="John T."/>
            <person name="Oh Y."/>
            <person name="Young N."/>
            <person name="Fitzgerald M."/>
            <person name="Haas B.J."/>
            <person name="Zeng Q."/>
            <person name="Young S."/>
            <person name="Adiconis X."/>
            <person name="Fan L."/>
            <person name="Levin J.Z."/>
            <person name="Mitchell T.K."/>
            <person name="Okubara P.A."/>
            <person name="Farman M.L."/>
            <person name="Kohn L.M."/>
            <person name="Birren B."/>
            <person name="Ma L.-J."/>
            <person name="Dean R.A."/>
        </authorList>
    </citation>
    <scope>NUCLEOTIDE SEQUENCE</scope>
    <source>
        <strain evidence="6">ATCC 64411 / 73-15</strain>
    </source>
</reference>
<comment type="similarity">
    <text evidence="1">Belongs to the OPA3 family.</text>
</comment>
<dbReference type="Proteomes" id="UP000011715">
    <property type="component" value="Unassembled WGS sequence"/>
</dbReference>
<evidence type="ECO:0000256" key="4">
    <source>
        <dbReference type="SAM" id="MobiDB-lite"/>
    </source>
</evidence>
<dbReference type="EnsemblFungi" id="MAPG_09684T0">
    <property type="protein sequence ID" value="MAPG_09684T0"/>
    <property type="gene ID" value="MAPG_09684"/>
</dbReference>
<dbReference type="GO" id="GO:0019216">
    <property type="term" value="P:regulation of lipid metabolic process"/>
    <property type="evidence" value="ECO:0007669"/>
    <property type="project" value="TreeGrafter"/>
</dbReference>
<reference evidence="6" key="5">
    <citation type="submission" date="2015-06" db="UniProtKB">
        <authorList>
            <consortium name="EnsemblFungi"/>
        </authorList>
    </citation>
    <scope>IDENTIFICATION</scope>
    <source>
        <strain evidence="6">ATCC 64411</strain>
    </source>
</reference>
<evidence type="ECO:0008006" key="8">
    <source>
        <dbReference type="Google" id="ProtNLM"/>
    </source>
</evidence>
<keyword evidence="2 3" id="KW-0175">Coiled coil</keyword>
<dbReference type="OrthoDB" id="2129069at2759"/>
<evidence type="ECO:0000313" key="5">
    <source>
        <dbReference type="EMBL" id="KLU91161.1"/>
    </source>
</evidence>
<organism evidence="6 7">
    <name type="scientific">Magnaporthiopsis poae (strain ATCC 64411 / 73-15)</name>
    <name type="common">Kentucky bluegrass fungus</name>
    <name type="synonym">Magnaporthe poae</name>
    <dbReference type="NCBI Taxonomy" id="644358"/>
    <lineage>
        <taxon>Eukaryota</taxon>
        <taxon>Fungi</taxon>
        <taxon>Dikarya</taxon>
        <taxon>Ascomycota</taxon>
        <taxon>Pezizomycotina</taxon>
        <taxon>Sordariomycetes</taxon>
        <taxon>Sordariomycetidae</taxon>
        <taxon>Magnaporthales</taxon>
        <taxon>Magnaporthaceae</taxon>
        <taxon>Magnaporthiopsis</taxon>
    </lineage>
</organism>
<feature type="region of interest" description="Disordered" evidence="4">
    <location>
        <begin position="198"/>
        <end position="218"/>
    </location>
</feature>
<dbReference type="OMA" id="IKAQAHD"/>
<dbReference type="Pfam" id="PF07047">
    <property type="entry name" value="OPA3"/>
    <property type="match status" value="1"/>
</dbReference>
<feature type="coiled-coil region" evidence="3">
    <location>
        <begin position="156"/>
        <end position="183"/>
    </location>
</feature>
<evidence type="ECO:0000313" key="7">
    <source>
        <dbReference type="Proteomes" id="UP000011715"/>
    </source>
</evidence>
<evidence type="ECO:0000256" key="2">
    <source>
        <dbReference type="ARBA" id="ARBA00023054"/>
    </source>
</evidence>
<evidence type="ECO:0000256" key="1">
    <source>
        <dbReference type="ARBA" id="ARBA00007584"/>
    </source>
</evidence>